<sequence length="443" mass="46674">MGLCQPAGRRRADGRGLTVSHPAPARPEGLSAYIAVTAAYWAFMLTDGALRMLVLLHFHTLGFSPVQLAYLFILYEVAGMITNLAAGWIALRFGLTSTLYAGLGLQVVALLALAQLDPGWSIAASVAFVMCVQGLSGVAKDLAKMSSKSAVKLLAPSGDGGLFRWVAVLTGSKNAVKGLGFLLGAALLAVLGFDWAVLGMAIVLGVILVAVVLFMPSGLPKGRKGTKFSEVFSKSANVNWLSAARVFLFGARDVWFVVGIPIYFYAVLSDGTEDGNRAAFFMIGTFMAVWVILYGMVQASAPKILRAASRPEGELIRAARSWALALFVVPAALTVAVAFSPAPQTWLTVTLVLGLLAFGALFAVNSSLHSYLILAFSKSERVTMDVGFYYMANAGGRLIGTLLSGLTYQIGGLTLVMGTAAVMVVLAALTSGRLTDQTNEVTA</sequence>
<evidence type="ECO:0000313" key="4">
    <source>
        <dbReference type="Proteomes" id="UP000315344"/>
    </source>
</evidence>
<feature type="region of interest" description="Disordered" evidence="1">
    <location>
        <begin position="1"/>
        <end position="20"/>
    </location>
</feature>
<evidence type="ECO:0000256" key="2">
    <source>
        <dbReference type="SAM" id="Phobius"/>
    </source>
</evidence>
<feature type="transmembrane region" description="Helical" evidence="2">
    <location>
        <begin position="122"/>
        <end position="139"/>
    </location>
</feature>
<dbReference type="EMBL" id="VAFL01000020">
    <property type="protein sequence ID" value="TKW64808.1"/>
    <property type="molecule type" value="Genomic_DNA"/>
</dbReference>
<reference evidence="3 4" key="1">
    <citation type="journal article" date="2017" name="Nat. Commun.">
        <title>In situ click chemistry generation of cyclooxygenase-2 inhibitors.</title>
        <authorList>
            <person name="Bhardwaj A."/>
            <person name="Kaur J."/>
            <person name="Wuest M."/>
            <person name="Wuest F."/>
        </authorList>
    </citation>
    <scope>NUCLEOTIDE SEQUENCE [LARGE SCALE GENOMIC DNA]</scope>
    <source>
        <strain evidence="3">S2_012_000_R3_94</strain>
    </source>
</reference>
<dbReference type="PANTHER" id="PTHR23547:SF1">
    <property type="entry name" value="MAJOR FACILITATOR SUPERFAMILY MFS_1"/>
    <property type="match status" value="1"/>
</dbReference>
<evidence type="ECO:0000313" key="3">
    <source>
        <dbReference type="EMBL" id="TKW64808.1"/>
    </source>
</evidence>
<feature type="transmembrane region" description="Helical" evidence="2">
    <location>
        <begin position="98"/>
        <end position="116"/>
    </location>
</feature>
<dbReference type="NCBIfam" id="NF033734">
    <property type="entry name" value="MFS_ArsJ"/>
    <property type="match status" value="1"/>
</dbReference>
<feature type="transmembrane region" description="Helical" evidence="2">
    <location>
        <begin position="199"/>
        <end position="219"/>
    </location>
</feature>
<proteinExistence type="predicted"/>
<accession>A0A533I518</accession>
<organism evidence="3 4">
    <name type="scientific">Paracoccus denitrificans</name>
    <dbReference type="NCBI Taxonomy" id="266"/>
    <lineage>
        <taxon>Bacteria</taxon>
        <taxon>Pseudomonadati</taxon>
        <taxon>Pseudomonadota</taxon>
        <taxon>Alphaproteobacteria</taxon>
        <taxon>Rhodobacterales</taxon>
        <taxon>Paracoccaceae</taxon>
        <taxon>Paracoccus</taxon>
    </lineage>
</organism>
<dbReference type="InterPro" id="IPR047769">
    <property type="entry name" value="MFS_ArsJ"/>
</dbReference>
<evidence type="ECO:0000256" key="1">
    <source>
        <dbReference type="SAM" id="MobiDB-lite"/>
    </source>
</evidence>
<feature type="transmembrane region" description="Helical" evidence="2">
    <location>
        <begin position="410"/>
        <end position="429"/>
    </location>
</feature>
<keyword evidence="2" id="KW-0472">Membrane</keyword>
<feature type="transmembrane region" description="Helical" evidence="2">
    <location>
        <begin position="351"/>
        <end position="374"/>
    </location>
</feature>
<comment type="caution">
    <text evidence="3">The sequence shown here is derived from an EMBL/GenBank/DDBJ whole genome shotgun (WGS) entry which is preliminary data.</text>
</comment>
<feature type="transmembrane region" description="Helical" evidence="2">
    <location>
        <begin position="386"/>
        <end position="404"/>
    </location>
</feature>
<protein>
    <submittedName>
        <fullName evidence="3">Organoarsenical effux MFS transporter ArsJ</fullName>
    </submittedName>
</protein>
<gene>
    <name evidence="3" type="primary">arsJ</name>
    <name evidence="3" type="ORF">DI616_17675</name>
</gene>
<dbReference type="PANTHER" id="PTHR23547">
    <property type="entry name" value="MAJOR FACILITATOR SUPERFAMILY DOMAIN, GENERAL SUBSTRATE TRANSPORTER"/>
    <property type="match status" value="1"/>
</dbReference>
<dbReference type="Proteomes" id="UP000315344">
    <property type="component" value="Unassembled WGS sequence"/>
</dbReference>
<dbReference type="Gene3D" id="1.20.1250.20">
    <property type="entry name" value="MFS general substrate transporter like domains"/>
    <property type="match status" value="1"/>
</dbReference>
<name>A0A533I518_PARDE</name>
<dbReference type="AlphaFoldDB" id="A0A533I518"/>
<feature type="transmembrane region" description="Helical" evidence="2">
    <location>
        <begin position="240"/>
        <end position="266"/>
    </location>
</feature>
<keyword evidence="2" id="KW-0812">Transmembrane</keyword>
<dbReference type="InterPro" id="IPR036259">
    <property type="entry name" value="MFS_trans_sf"/>
</dbReference>
<dbReference type="SUPFAM" id="SSF103473">
    <property type="entry name" value="MFS general substrate transporter"/>
    <property type="match status" value="1"/>
</dbReference>
<feature type="transmembrane region" description="Helical" evidence="2">
    <location>
        <begin position="278"/>
        <end position="297"/>
    </location>
</feature>
<keyword evidence="2" id="KW-1133">Transmembrane helix</keyword>
<feature type="transmembrane region" description="Helical" evidence="2">
    <location>
        <begin position="174"/>
        <end position="193"/>
    </location>
</feature>
<feature type="transmembrane region" description="Helical" evidence="2">
    <location>
        <begin position="318"/>
        <end position="339"/>
    </location>
</feature>